<evidence type="ECO:0000313" key="4">
    <source>
        <dbReference type="EMBL" id="SUC17609.1"/>
    </source>
</evidence>
<evidence type="ECO:0000256" key="1">
    <source>
        <dbReference type="ARBA" id="ARBA00023125"/>
    </source>
</evidence>
<protein>
    <submittedName>
        <fullName evidence="4">Fimbrial operon regulator</fullName>
    </submittedName>
</protein>
<dbReference type="InterPro" id="IPR001387">
    <property type="entry name" value="Cro/C1-type_HTH"/>
</dbReference>
<evidence type="ECO:0000259" key="3">
    <source>
        <dbReference type="PROSITE" id="PS50943"/>
    </source>
</evidence>
<name>A0A379FDC7_PROVU</name>
<dbReference type="InterPro" id="IPR010982">
    <property type="entry name" value="Lambda_DNA-bd_dom_sf"/>
</dbReference>
<keyword evidence="1" id="KW-0238">DNA-binding</keyword>
<dbReference type="SUPFAM" id="SSF47413">
    <property type="entry name" value="lambda repressor-like DNA-binding domains"/>
    <property type="match status" value="1"/>
</dbReference>
<dbReference type="EMBL" id="UGTW01000001">
    <property type="protein sequence ID" value="SUC17609.1"/>
    <property type="molecule type" value="Genomic_DNA"/>
</dbReference>
<dbReference type="AlphaFoldDB" id="A0A379FDC7"/>
<feature type="domain" description="HTH cro/C1-type" evidence="3">
    <location>
        <begin position="38"/>
        <end position="92"/>
    </location>
</feature>
<dbReference type="Gene3D" id="1.10.260.40">
    <property type="entry name" value="lambda repressor-like DNA-binding domains"/>
    <property type="match status" value="1"/>
</dbReference>
<dbReference type="PANTHER" id="PTHR46558">
    <property type="entry name" value="TRACRIPTIONAL REGULATORY PROTEIN-RELATED-RELATED"/>
    <property type="match status" value="1"/>
</dbReference>
<feature type="compositionally biased region" description="Polar residues" evidence="2">
    <location>
        <begin position="1"/>
        <end position="18"/>
    </location>
</feature>
<dbReference type="GO" id="GO:0003677">
    <property type="term" value="F:DNA binding"/>
    <property type="evidence" value="ECO:0007669"/>
    <property type="project" value="UniProtKB-KW"/>
</dbReference>
<dbReference type="PANTHER" id="PTHR46558:SF11">
    <property type="entry name" value="HTH-TYPE TRANSCRIPTIONAL REGULATOR XRE"/>
    <property type="match status" value="1"/>
</dbReference>
<dbReference type="GeneID" id="93394077"/>
<evidence type="ECO:0000313" key="5">
    <source>
        <dbReference type="Proteomes" id="UP000254331"/>
    </source>
</evidence>
<dbReference type="Pfam" id="PF01381">
    <property type="entry name" value="HTH_3"/>
    <property type="match status" value="1"/>
</dbReference>
<accession>A0A379FDC7</accession>
<dbReference type="RefSeq" id="WP_103004685.1">
    <property type="nucleotide sequence ID" value="NZ_CABMNT010000001.1"/>
</dbReference>
<proteinExistence type="predicted"/>
<gene>
    <name evidence="4" type="primary">pezA_2</name>
    <name evidence="4" type="ORF">NCTC10376_03560</name>
</gene>
<dbReference type="Proteomes" id="UP000254331">
    <property type="component" value="Unassembled WGS sequence"/>
</dbReference>
<reference evidence="4 5" key="1">
    <citation type="submission" date="2018-06" db="EMBL/GenBank/DDBJ databases">
        <authorList>
            <consortium name="Pathogen Informatics"/>
            <person name="Doyle S."/>
        </authorList>
    </citation>
    <scope>NUCLEOTIDE SEQUENCE [LARGE SCALE GENOMIC DNA]</scope>
    <source>
        <strain evidence="4 5">NCTC10376</strain>
    </source>
</reference>
<organism evidence="4 5">
    <name type="scientific">Proteus vulgaris</name>
    <dbReference type="NCBI Taxonomy" id="585"/>
    <lineage>
        <taxon>Bacteria</taxon>
        <taxon>Pseudomonadati</taxon>
        <taxon>Pseudomonadota</taxon>
        <taxon>Gammaproteobacteria</taxon>
        <taxon>Enterobacterales</taxon>
        <taxon>Morganellaceae</taxon>
        <taxon>Proteus</taxon>
    </lineage>
</organism>
<dbReference type="CDD" id="cd00093">
    <property type="entry name" value="HTH_XRE"/>
    <property type="match status" value="1"/>
</dbReference>
<dbReference type="SMART" id="SM00530">
    <property type="entry name" value="HTH_XRE"/>
    <property type="match status" value="1"/>
</dbReference>
<sequence length="145" mass="16415">MTSFPKQQQMKNGLSYGSSPYRKNRLKKDIDFIVGRQLKALRLKKTLNGTQLGKMLGISQQQVSRYENGVTTLSIDAIVTICLCFNLSLKEFLAPLMMLTENKNESIETLPLSSPINLDLVADSARSFICPPQDESMVMDKRKRR</sequence>
<evidence type="ECO:0000256" key="2">
    <source>
        <dbReference type="SAM" id="MobiDB-lite"/>
    </source>
</evidence>
<feature type="region of interest" description="Disordered" evidence="2">
    <location>
        <begin position="1"/>
        <end position="20"/>
    </location>
</feature>
<dbReference type="PROSITE" id="PS50943">
    <property type="entry name" value="HTH_CROC1"/>
    <property type="match status" value="1"/>
</dbReference>